<dbReference type="EMBL" id="CP073581">
    <property type="protein sequence ID" value="QUJ76625.1"/>
    <property type="molecule type" value="Genomic_DNA"/>
</dbReference>
<name>A0A975PMV0_9RHOB</name>
<dbReference type="InterPro" id="IPR048136">
    <property type="entry name" value="STM3941-like"/>
</dbReference>
<sequence length="155" mass="16536">MRAPVAWYAPRARMWVLVGLAVVMIAVSGVATLVMPPVGIAGIVFFGACLAVIIAGALRRKPIVALVDAGIFIWQYPFMGWEEFGGAEVYRSSGEIFLVLHARDPGAYLARMGPLRRRWAQMNAALMPGSAFVSARALPVAATDVAARINAHTGA</sequence>
<feature type="transmembrane region" description="Helical" evidence="1">
    <location>
        <begin position="12"/>
        <end position="34"/>
    </location>
</feature>
<keyword evidence="1" id="KW-0472">Membrane</keyword>
<dbReference type="RefSeq" id="WP_212704822.1">
    <property type="nucleotide sequence ID" value="NZ_CP073581.1"/>
</dbReference>
<gene>
    <name evidence="2" type="ORF">KDD17_00680</name>
</gene>
<evidence type="ECO:0000256" key="1">
    <source>
        <dbReference type="SAM" id="Phobius"/>
    </source>
</evidence>
<dbReference type="Proteomes" id="UP000683291">
    <property type="component" value="Chromosome 1"/>
</dbReference>
<proteinExistence type="predicted"/>
<evidence type="ECO:0000313" key="3">
    <source>
        <dbReference type="Proteomes" id="UP000683291"/>
    </source>
</evidence>
<dbReference type="NCBIfam" id="NF041635">
    <property type="entry name" value="STM3941_fam"/>
    <property type="match status" value="1"/>
</dbReference>
<feature type="transmembrane region" description="Helical" evidence="1">
    <location>
        <begin position="40"/>
        <end position="58"/>
    </location>
</feature>
<keyword evidence="1" id="KW-1133">Transmembrane helix</keyword>
<organism evidence="2 3">
    <name type="scientific">Sulfitobacter albidus</name>
    <dbReference type="NCBI Taxonomy" id="2829501"/>
    <lineage>
        <taxon>Bacteria</taxon>
        <taxon>Pseudomonadati</taxon>
        <taxon>Pseudomonadota</taxon>
        <taxon>Alphaproteobacteria</taxon>
        <taxon>Rhodobacterales</taxon>
        <taxon>Roseobacteraceae</taxon>
        <taxon>Sulfitobacter</taxon>
    </lineage>
</organism>
<evidence type="ECO:0000313" key="2">
    <source>
        <dbReference type="EMBL" id="QUJ76625.1"/>
    </source>
</evidence>
<protein>
    <submittedName>
        <fullName evidence="2">Uncharacterized protein</fullName>
    </submittedName>
</protein>
<dbReference type="AlphaFoldDB" id="A0A975PMV0"/>
<dbReference type="KEGG" id="sual:KDD17_00680"/>
<keyword evidence="3" id="KW-1185">Reference proteome</keyword>
<keyword evidence="1" id="KW-0812">Transmembrane</keyword>
<accession>A0A975PMV0</accession>
<reference evidence="2" key="1">
    <citation type="submission" date="2021-04" db="EMBL/GenBank/DDBJ databases">
        <title>Complete genome sequence for Sulfitobacter sp. strain JK7-1.</title>
        <authorList>
            <person name="Park S.-J."/>
        </authorList>
    </citation>
    <scope>NUCLEOTIDE SEQUENCE</scope>
    <source>
        <strain evidence="2">JK7-1</strain>
    </source>
</reference>